<dbReference type="InterPro" id="IPR013083">
    <property type="entry name" value="Znf_RING/FYVE/PHD"/>
</dbReference>
<dbReference type="OrthoDB" id="7477315at2759"/>
<proteinExistence type="predicted"/>
<name>A0A1X7U8M7_AMPQE</name>
<dbReference type="EnsemblMetazoa" id="Aqu2.1.24110_001">
    <property type="protein sequence ID" value="Aqu2.1.24110_001"/>
    <property type="gene ID" value="Aqu2.1.24110"/>
</dbReference>
<dbReference type="AlphaFoldDB" id="A0A1X7U8M7"/>
<accession>A0A1X7U8M7</accession>
<protein>
    <submittedName>
        <fullName evidence="1">Uncharacterized protein</fullName>
    </submittedName>
</protein>
<sequence>MSMLFNPAPKADTIPPVAGAGAQHSSTSTYACPVCDKPFTDKLGEDSIQCEEACKAWLYHCFAGLTKSEFGLLSQSSVPFFSVRCHLKSAEDHILALQSQVTMLTNRLDALNSTVLNSFPIPPSPDSKRISCSSIPRQN</sequence>
<evidence type="ECO:0000313" key="1">
    <source>
        <dbReference type="EnsemblMetazoa" id="Aqu2.1.24110_001"/>
    </source>
</evidence>
<organism evidence="1">
    <name type="scientific">Amphimedon queenslandica</name>
    <name type="common">Sponge</name>
    <dbReference type="NCBI Taxonomy" id="400682"/>
    <lineage>
        <taxon>Eukaryota</taxon>
        <taxon>Metazoa</taxon>
        <taxon>Porifera</taxon>
        <taxon>Demospongiae</taxon>
        <taxon>Heteroscleromorpha</taxon>
        <taxon>Haplosclerida</taxon>
        <taxon>Niphatidae</taxon>
        <taxon>Amphimedon</taxon>
    </lineage>
</organism>
<dbReference type="Gene3D" id="3.30.40.10">
    <property type="entry name" value="Zinc/RING finger domain, C3HC4 (zinc finger)"/>
    <property type="match status" value="1"/>
</dbReference>
<reference evidence="1" key="1">
    <citation type="submission" date="2017-05" db="UniProtKB">
        <authorList>
            <consortium name="EnsemblMetazoa"/>
        </authorList>
    </citation>
    <scope>IDENTIFICATION</scope>
</reference>
<dbReference type="InParanoid" id="A0A1X7U8M7"/>